<reference evidence="3" key="1">
    <citation type="submission" date="2010-07" db="EMBL/GenBank/DDBJ databases">
        <authorList>
            <person name="Muzny D."/>
            <person name="Qin X."/>
            <person name="Deng J."/>
            <person name="Jiang H."/>
            <person name="Liu Y."/>
            <person name="Qu J."/>
            <person name="Song X.-Z."/>
            <person name="Zhang L."/>
            <person name="Thornton R."/>
            <person name="Coyle M."/>
            <person name="Francisco L."/>
            <person name="Jackson L."/>
            <person name="Javaid M."/>
            <person name="Korchina V."/>
            <person name="Kovar C."/>
            <person name="Mata R."/>
            <person name="Mathew T."/>
            <person name="Ngo R."/>
            <person name="Nguyen L."/>
            <person name="Nguyen N."/>
            <person name="Okwuonu G."/>
            <person name="Ongeri F."/>
            <person name="Pham C."/>
            <person name="Simmons D."/>
            <person name="Wilczek-Boney K."/>
            <person name="Hale W."/>
            <person name="Jakkamsetti A."/>
            <person name="Pham P."/>
            <person name="Ruth R."/>
            <person name="San Lucas F."/>
            <person name="Warren J."/>
            <person name="Zhang J."/>
            <person name="Zhao Z."/>
            <person name="Zhou C."/>
            <person name="Zhu D."/>
            <person name="Lee S."/>
            <person name="Bess C."/>
            <person name="Blankenburg K."/>
            <person name="Forbes L."/>
            <person name="Fu Q."/>
            <person name="Gubbala S."/>
            <person name="Hirani K."/>
            <person name="Jayaseelan J.C."/>
            <person name="Lara F."/>
            <person name="Munidasa M."/>
            <person name="Palculict T."/>
            <person name="Patil S."/>
            <person name="Pu L.-L."/>
            <person name="Saada N."/>
            <person name="Tang L."/>
            <person name="Weissenberger G."/>
            <person name="Zhu Y."/>
            <person name="Hemphill L."/>
            <person name="Shang Y."/>
            <person name="Youmans B."/>
            <person name="Ayvaz T."/>
            <person name="Ross M."/>
            <person name="Santibanez J."/>
            <person name="Aqrawi P."/>
            <person name="Gross S."/>
            <person name="Joshi V."/>
            <person name="Fowler G."/>
            <person name="Nazareth L."/>
            <person name="Reid J."/>
            <person name="Worley K."/>
            <person name="Petrosino J."/>
            <person name="Highlander S."/>
            <person name="Gibbs R."/>
        </authorList>
    </citation>
    <scope>NUCLEOTIDE SEQUENCE [LARGE SCALE GENOMIC DNA]</scope>
    <source>
        <strain evidence="3">DSM 16973</strain>
    </source>
</reference>
<dbReference type="STRING" id="862515.HMPREF0658_1614"/>
<comment type="caution">
    <text evidence="3">The sequence shown here is derived from an EMBL/GenBank/DDBJ whole genome shotgun (WGS) entry which is preliminary data.</text>
</comment>
<dbReference type="GO" id="GO:0016787">
    <property type="term" value="F:hydrolase activity"/>
    <property type="evidence" value="ECO:0007669"/>
    <property type="project" value="UniProtKB-KW"/>
</dbReference>
<keyword evidence="4" id="KW-1185">Reference proteome</keyword>
<dbReference type="SUPFAM" id="SSF52980">
    <property type="entry name" value="Restriction endonuclease-like"/>
    <property type="match status" value="1"/>
</dbReference>
<organism evidence="3 4">
    <name type="scientific">Hoylesella marshii DSM 16973 = JCM 13450</name>
    <dbReference type="NCBI Taxonomy" id="862515"/>
    <lineage>
        <taxon>Bacteria</taxon>
        <taxon>Pseudomonadati</taxon>
        <taxon>Bacteroidota</taxon>
        <taxon>Bacteroidia</taxon>
        <taxon>Bacteroidales</taxon>
        <taxon>Prevotellaceae</taxon>
        <taxon>Hoylesella</taxon>
    </lineage>
</organism>
<evidence type="ECO:0000313" key="3">
    <source>
        <dbReference type="EMBL" id="EFM01494.1"/>
    </source>
</evidence>
<dbReference type="Gene3D" id="3.40.1350.10">
    <property type="match status" value="1"/>
</dbReference>
<accession>E0NTW1</accession>
<dbReference type="Pfam" id="PF02021">
    <property type="entry name" value="UPF0102"/>
    <property type="match status" value="1"/>
</dbReference>
<dbReference type="eggNOG" id="COG0792">
    <property type="taxonomic scope" value="Bacteria"/>
</dbReference>
<dbReference type="CDD" id="cd20736">
    <property type="entry name" value="PoNe_Nuclease"/>
    <property type="match status" value="1"/>
</dbReference>
<dbReference type="HOGENOM" id="CLU_115353_2_1_10"/>
<comment type="similarity">
    <text evidence="1 2">Belongs to the UPF0102 family.</text>
</comment>
<sequence>MAAHNELGQWGEEKAAEYLIKKGFYIRHRDWKSGHRDIDLVAIDEDSTILLFVEVKTRQTDFYGSPDEAVDREKRKNLLAAAHEYILAYHMGWIEQRFDIISVVGTNDENVKITHIEDAFGILL</sequence>
<dbReference type="InterPro" id="IPR011856">
    <property type="entry name" value="tRNA_endonuc-like_dom_sf"/>
</dbReference>
<dbReference type="RefSeq" id="WP_006949812.1">
    <property type="nucleotide sequence ID" value="NZ_BAJI01000010.1"/>
</dbReference>
<dbReference type="InterPro" id="IPR003509">
    <property type="entry name" value="UPF0102_YraN-like"/>
</dbReference>
<dbReference type="HAMAP" id="MF_00048">
    <property type="entry name" value="UPF0102"/>
    <property type="match status" value="1"/>
</dbReference>
<keyword evidence="3" id="KW-0378">Hydrolase</keyword>
<dbReference type="OrthoDB" id="9802516at2"/>
<evidence type="ECO:0000313" key="4">
    <source>
        <dbReference type="Proteomes" id="UP000004394"/>
    </source>
</evidence>
<dbReference type="AlphaFoldDB" id="E0NTW1"/>
<name>E0NTW1_9BACT</name>
<gene>
    <name evidence="3" type="ORF">HMPREF0658_1614</name>
</gene>
<dbReference type="Proteomes" id="UP000004394">
    <property type="component" value="Unassembled WGS sequence"/>
</dbReference>
<dbReference type="BioCyc" id="PMAR862515-HMP:GMOO-1638-MONOMER"/>
<proteinExistence type="inferred from homology"/>
<dbReference type="PANTHER" id="PTHR34039">
    <property type="entry name" value="UPF0102 PROTEIN YRAN"/>
    <property type="match status" value="1"/>
</dbReference>
<evidence type="ECO:0000256" key="2">
    <source>
        <dbReference type="HAMAP-Rule" id="MF_00048"/>
    </source>
</evidence>
<dbReference type="EMBL" id="AEEI01000050">
    <property type="protein sequence ID" value="EFM01494.1"/>
    <property type="molecule type" value="Genomic_DNA"/>
</dbReference>
<dbReference type="GO" id="GO:0003676">
    <property type="term" value="F:nucleic acid binding"/>
    <property type="evidence" value="ECO:0007669"/>
    <property type="project" value="InterPro"/>
</dbReference>
<protein>
    <recommendedName>
        <fullName evidence="2">UPF0102 protein HMPREF0658_1614</fullName>
    </recommendedName>
</protein>
<dbReference type="InterPro" id="IPR011335">
    <property type="entry name" value="Restrct_endonuc-II-like"/>
</dbReference>
<dbReference type="PANTHER" id="PTHR34039:SF1">
    <property type="entry name" value="UPF0102 PROTEIN YRAN"/>
    <property type="match status" value="1"/>
</dbReference>
<evidence type="ECO:0000256" key="1">
    <source>
        <dbReference type="ARBA" id="ARBA00006738"/>
    </source>
</evidence>